<organism evidence="2 3">
    <name type="scientific">Hyalella azteca</name>
    <name type="common">Amphipod</name>
    <dbReference type="NCBI Taxonomy" id="294128"/>
    <lineage>
        <taxon>Eukaryota</taxon>
        <taxon>Metazoa</taxon>
        <taxon>Ecdysozoa</taxon>
        <taxon>Arthropoda</taxon>
        <taxon>Crustacea</taxon>
        <taxon>Multicrustacea</taxon>
        <taxon>Malacostraca</taxon>
        <taxon>Eumalacostraca</taxon>
        <taxon>Peracarida</taxon>
        <taxon>Amphipoda</taxon>
        <taxon>Senticaudata</taxon>
        <taxon>Talitrida</taxon>
        <taxon>Talitroidea</taxon>
        <taxon>Hyalellidae</taxon>
        <taxon>Hyalella</taxon>
    </lineage>
</organism>
<protein>
    <submittedName>
        <fullName evidence="3">Uncharacterized protein LOC108672896</fullName>
    </submittedName>
</protein>
<keyword evidence="1" id="KW-0472">Membrane</keyword>
<dbReference type="PANTHER" id="PTHR20765">
    <property type="entry name" value="SOLUTE CARRIER FAMILY 43 MEMBER 3-RELATED"/>
    <property type="match status" value="1"/>
</dbReference>
<dbReference type="AlphaFoldDB" id="A0A979FKT5"/>
<proteinExistence type="predicted"/>
<feature type="transmembrane region" description="Helical" evidence="1">
    <location>
        <begin position="220"/>
        <end position="237"/>
    </location>
</feature>
<feature type="transmembrane region" description="Helical" evidence="1">
    <location>
        <begin position="390"/>
        <end position="413"/>
    </location>
</feature>
<feature type="transmembrane region" description="Helical" evidence="1">
    <location>
        <begin position="555"/>
        <end position="574"/>
    </location>
</feature>
<dbReference type="Proteomes" id="UP000694843">
    <property type="component" value="Unplaced"/>
</dbReference>
<evidence type="ECO:0000313" key="2">
    <source>
        <dbReference type="Proteomes" id="UP000694843"/>
    </source>
</evidence>
<feature type="transmembrane region" description="Helical" evidence="1">
    <location>
        <begin position="14"/>
        <end position="34"/>
    </location>
</feature>
<dbReference type="OMA" id="AFLRIMY"/>
<dbReference type="Gene3D" id="1.20.1250.20">
    <property type="entry name" value="MFS general substrate transporter like domains"/>
    <property type="match status" value="1"/>
</dbReference>
<dbReference type="InterPro" id="IPR036259">
    <property type="entry name" value="MFS_trans_sf"/>
</dbReference>
<dbReference type="GeneID" id="108672896"/>
<evidence type="ECO:0000313" key="3">
    <source>
        <dbReference type="RefSeq" id="XP_047737347.1"/>
    </source>
</evidence>
<feature type="transmembrane region" description="Helical" evidence="1">
    <location>
        <begin position="131"/>
        <end position="153"/>
    </location>
</feature>
<accession>A0A979FKT5</accession>
<reference evidence="3" key="1">
    <citation type="submission" date="2025-08" db="UniProtKB">
        <authorList>
            <consortium name="RefSeq"/>
        </authorList>
    </citation>
    <scope>IDENTIFICATION</scope>
    <source>
        <tissue evidence="3">Whole organism</tissue>
    </source>
</reference>
<feature type="transmembrane region" description="Helical" evidence="1">
    <location>
        <begin position="159"/>
        <end position="179"/>
    </location>
</feature>
<dbReference type="InterPro" id="IPR027197">
    <property type="entry name" value="SLC43A3"/>
</dbReference>
<dbReference type="PANTHER" id="PTHR20765:SF1">
    <property type="entry name" value="EQUILIBRATIVE NUCLEOBASE TRANSPORTER 1"/>
    <property type="match status" value="1"/>
</dbReference>
<keyword evidence="1" id="KW-1133">Transmembrane helix</keyword>
<dbReference type="OrthoDB" id="6341381at2759"/>
<dbReference type="RefSeq" id="XP_047737347.1">
    <property type="nucleotide sequence ID" value="XM_047881391.1"/>
</dbReference>
<keyword evidence="2" id="KW-1185">Reference proteome</keyword>
<dbReference type="SUPFAM" id="SSF103473">
    <property type="entry name" value="MFS general substrate transporter"/>
    <property type="match status" value="1"/>
</dbReference>
<keyword evidence="1" id="KW-0812">Transmembrane</keyword>
<feature type="transmembrane region" description="Helical" evidence="1">
    <location>
        <begin position="522"/>
        <end position="543"/>
    </location>
</feature>
<name>A0A979FKT5_HYAAZ</name>
<evidence type="ECO:0000256" key="1">
    <source>
        <dbReference type="SAM" id="Phobius"/>
    </source>
</evidence>
<sequence>MATRNTGMGLCRRVTIFLIGLFECCVFGGLVFGWPQLVLILKEEGIYSSLCNVSETNYTTQVDQGYEPVLDASTEPVECHGLVEGCDAGQEERWRQWKEEKCAAVWGSEAQNANDSEAPPTKGCKAQDEQFALVFTVGVVMYSLPSVVVGYLLYYAGLWVTRIIVSSMLVASFCLLAMLSTERESLLMPALVLLAMGGNQLRLCAVQFGDLFPQRRATALNLLMGSYSISSSVFFLFKIYHGTTSKPSCNTINRNMISRYTINGNTIININGNTLKTIIVNTINGNTINTINGNTINTINGNTINTINGNTINTINGNTINGNTINGNTINTINGNAINTINGNTINGNAINTINGNTINTINDTSRRDTQLSLKASSSGSESAAVKVPLSLSLCSLSCFLHTYWLFMALFAMNSYQQTFNFWITTTSCKWSEIYNTTSCKWSDVQHYTALFSFCGLLGAAVAPVLGHLTDSILGRAKRHAPDAFALRVQEVCANFTPLLITTIFLILLYACLLFFKSWAIYLSLVCLVFCRSCLFSTSTAFLRARFPVEHLDRIMGICNTVVAVLSLLVYPHFMWQMNHYYTAIVVALCFITLIISYPMHLLFKKSIRRALLELPQPKGIDTDSLLQRAPSKLVSNATRSATPVRANT</sequence>
<feature type="transmembrane region" description="Helical" evidence="1">
    <location>
        <begin position="451"/>
        <end position="471"/>
    </location>
</feature>
<feature type="transmembrane region" description="Helical" evidence="1">
    <location>
        <begin position="580"/>
        <end position="604"/>
    </location>
</feature>
<feature type="transmembrane region" description="Helical" evidence="1">
    <location>
        <begin position="492"/>
        <end position="516"/>
    </location>
</feature>
<dbReference type="KEGG" id="hazt:108672896"/>
<gene>
    <name evidence="3" type="primary">LOC108672896</name>
</gene>